<comment type="caution">
    <text evidence="1">The sequence shown here is derived from an EMBL/GenBank/DDBJ whole genome shotgun (WGS) entry which is preliminary data.</text>
</comment>
<evidence type="ECO:0000313" key="2">
    <source>
        <dbReference type="Proteomes" id="UP001153148"/>
    </source>
</evidence>
<name>A0ABN7NXY1_TIMPD</name>
<organism evidence="1 2">
    <name type="scientific">Timema podura</name>
    <name type="common">Walking stick</name>
    <dbReference type="NCBI Taxonomy" id="61482"/>
    <lineage>
        <taxon>Eukaryota</taxon>
        <taxon>Metazoa</taxon>
        <taxon>Ecdysozoa</taxon>
        <taxon>Arthropoda</taxon>
        <taxon>Hexapoda</taxon>
        <taxon>Insecta</taxon>
        <taxon>Pterygota</taxon>
        <taxon>Neoptera</taxon>
        <taxon>Polyneoptera</taxon>
        <taxon>Phasmatodea</taxon>
        <taxon>Timematodea</taxon>
        <taxon>Timematoidea</taxon>
        <taxon>Timematidae</taxon>
        <taxon>Timema</taxon>
    </lineage>
</organism>
<accession>A0ABN7NXY1</accession>
<dbReference type="EMBL" id="CAJPIN010006438">
    <property type="protein sequence ID" value="CAG2057999.1"/>
    <property type="molecule type" value="Genomic_DNA"/>
</dbReference>
<keyword evidence="2" id="KW-1185">Reference proteome</keyword>
<reference evidence="1" key="1">
    <citation type="submission" date="2021-03" db="EMBL/GenBank/DDBJ databases">
        <authorList>
            <person name="Tran Van P."/>
        </authorList>
    </citation>
    <scope>NUCLEOTIDE SEQUENCE</scope>
</reference>
<dbReference type="Proteomes" id="UP001153148">
    <property type="component" value="Unassembled WGS sequence"/>
</dbReference>
<protein>
    <submittedName>
        <fullName evidence="1">Uncharacterized protein</fullName>
    </submittedName>
</protein>
<proteinExistence type="predicted"/>
<gene>
    <name evidence="1" type="ORF">TPAB3V08_LOCUS4974</name>
</gene>
<evidence type="ECO:0000313" key="1">
    <source>
        <dbReference type="EMBL" id="CAG2057999.1"/>
    </source>
</evidence>
<sequence>MAYVSNSRKRACLGNKYLWPPSTPVITRQLGNSHCLGMNTELSRRSTNLSEEEEYPVPEQFKTTIGIMGLVTVALEHGH</sequence>